<dbReference type="OrthoDB" id="1161168at2"/>
<accession>A0A432D2T4</accession>
<dbReference type="AlphaFoldDB" id="A0A432D2T4"/>
<organism evidence="1 2">
    <name type="scientific">Vibrio aquaticus</name>
    <dbReference type="NCBI Taxonomy" id="2496559"/>
    <lineage>
        <taxon>Bacteria</taxon>
        <taxon>Pseudomonadati</taxon>
        <taxon>Pseudomonadota</taxon>
        <taxon>Gammaproteobacteria</taxon>
        <taxon>Vibrionales</taxon>
        <taxon>Vibrionaceae</taxon>
        <taxon>Vibrio</taxon>
    </lineage>
</organism>
<evidence type="ECO:0000313" key="2">
    <source>
        <dbReference type="Proteomes" id="UP000268973"/>
    </source>
</evidence>
<name>A0A432D2T4_9VIBR</name>
<dbReference type="Proteomes" id="UP000268973">
    <property type="component" value="Unassembled WGS sequence"/>
</dbReference>
<proteinExistence type="predicted"/>
<keyword evidence="2" id="KW-1185">Reference proteome</keyword>
<sequence>MKKRRLPIPLILLTPIVLLIIVAIAGIYRFSLSDEEILAKFPSQPSMTNPVMQSVFGIVTPNPWTIKIPQSSAFTFVSESLDGGLLKGNYEDGAERGFVSINPSQIAQINDNTYAVVIAVSNQGSGTFYYLSVSNYDEFRQRMIVKESVLLGDRVSVTSINVENAIVTVELLVHGEDQSLAEVPNKRTETAYELNDKGIFTKQK</sequence>
<dbReference type="EMBL" id="RXZH01000001">
    <property type="protein sequence ID" value="RTZ18199.1"/>
    <property type="molecule type" value="Genomic_DNA"/>
</dbReference>
<dbReference type="RefSeq" id="WP_126572945.1">
    <property type="nucleotide sequence ID" value="NZ_RXZH01000001.1"/>
</dbReference>
<protein>
    <submittedName>
        <fullName evidence="1">Uncharacterized protein</fullName>
    </submittedName>
</protein>
<comment type="caution">
    <text evidence="1">The sequence shown here is derived from an EMBL/GenBank/DDBJ whole genome shotgun (WGS) entry which is preliminary data.</text>
</comment>
<gene>
    <name evidence="1" type="ORF">EJ063_05280</name>
</gene>
<evidence type="ECO:0000313" key="1">
    <source>
        <dbReference type="EMBL" id="RTZ18199.1"/>
    </source>
</evidence>
<reference evidence="1 2" key="1">
    <citation type="submission" date="2018-12" db="EMBL/GenBank/DDBJ databases">
        <title>Vibrio sp. isolated from China Sea.</title>
        <authorList>
            <person name="Li Y."/>
        </authorList>
    </citation>
    <scope>NUCLEOTIDE SEQUENCE [LARGE SCALE GENOMIC DNA]</scope>
    <source>
        <strain evidence="1 2">BEI207</strain>
    </source>
</reference>